<evidence type="ECO:0000313" key="2">
    <source>
        <dbReference type="Proteomes" id="UP000182649"/>
    </source>
</evidence>
<name>A0A1I7GL09_9PROT</name>
<organism evidence="1 2">
    <name type="scientific">Nitrosospira multiformis</name>
    <dbReference type="NCBI Taxonomy" id="1231"/>
    <lineage>
        <taxon>Bacteria</taxon>
        <taxon>Pseudomonadati</taxon>
        <taxon>Pseudomonadota</taxon>
        <taxon>Betaproteobacteria</taxon>
        <taxon>Nitrosomonadales</taxon>
        <taxon>Nitrosomonadaceae</taxon>
        <taxon>Nitrosospira</taxon>
    </lineage>
</organism>
<protein>
    <submittedName>
        <fullName evidence="1">Uncharacterized protein</fullName>
    </submittedName>
</protein>
<dbReference type="Proteomes" id="UP000182649">
    <property type="component" value="Unassembled WGS sequence"/>
</dbReference>
<gene>
    <name evidence="1" type="ORF">SAMN05216417_10551</name>
</gene>
<dbReference type="EMBL" id="FPBZ01000005">
    <property type="protein sequence ID" value="SFU49115.1"/>
    <property type="molecule type" value="Genomic_DNA"/>
</dbReference>
<reference evidence="1 2" key="1">
    <citation type="submission" date="2016-10" db="EMBL/GenBank/DDBJ databases">
        <authorList>
            <person name="de Groot N.N."/>
        </authorList>
    </citation>
    <scope>NUCLEOTIDE SEQUENCE [LARGE SCALE GENOMIC DNA]</scope>
    <source>
        <strain evidence="1 2">Nl14</strain>
    </source>
</reference>
<evidence type="ECO:0000313" key="1">
    <source>
        <dbReference type="EMBL" id="SFU49115.1"/>
    </source>
</evidence>
<sequence>MERALVMNVYHAAPLQLKTENIIDIRRFAIIIVSLQFTYGGNMNTDYKGYTIITASERDDTSGLWNGRYRIMDDEGIVVYESFVEPLNDEDKAYEAANVAARAWIDGQ</sequence>
<proteinExistence type="predicted"/>
<dbReference type="AlphaFoldDB" id="A0A1I7GL09"/>
<accession>A0A1I7GL09</accession>